<accession>A0A9W8MKU9</accession>
<organism evidence="2 3">
    <name type="scientific">Candolleomyces eurysporus</name>
    <dbReference type="NCBI Taxonomy" id="2828524"/>
    <lineage>
        <taxon>Eukaryota</taxon>
        <taxon>Fungi</taxon>
        <taxon>Dikarya</taxon>
        <taxon>Basidiomycota</taxon>
        <taxon>Agaricomycotina</taxon>
        <taxon>Agaricomycetes</taxon>
        <taxon>Agaricomycetidae</taxon>
        <taxon>Agaricales</taxon>
        <taxon>Agaricineae</taxon>
        <taxon>Psathyrellaceae</taxon>
        <taxon>Candolleomyces</taxon>
    </lineage>
</organism>
<protein>
    <submittedName>
        <fullName evidence="2">Uncharacterized protein</fullName>
    </submittedName>
</protein>
<feature type="compositionally biased region" description="Polar residues" evidence="1">
    <location>
        <begin position="47"/>
        <end position="56"/>
    </location>
</feature>
<feature type="compositionally biased region" description="Polar residues" evidence="1">
    <location>
        <begin position="162"/>
        <end position="171"/>
    </location>
</feature>
<reference evidence="2" key="1">
    <citation type="submission" date="2022-06" db="EMBL/GenBank/DDBJ databases">
        <title>Genome Sequence of Candolleomyces eurysporus.</title>
        <authorList>
            <person name="Buettner E."/>
        </authorList>
    </citation>
    <scope>NUCLEOTIDE SEQUENCE</scope>
    <source>
        <strain evidence="2">VTCC 930004</strain>
    </source>
</reference>
<keyword evidence="3" id="KW-1185">Reference proteome</keyword>
<dbReference type="OrthoDB" id="3015170at2759"/>
<dbReference type="AlphaFoldDB" id="A0A9W8MKU9"/>
<feature type="non-terminal residue" evidence="2">
    <location>
        <position position="315"/>
    </location>
</feature>
<feature type="region of interest" description="Disordered" evidence="1">
    <location>
        <begin position="46"/>
        <end position="202"/>
    </location>
</feature>
<gene>
    <name evidence="2" type="ORF">H1R20_g1418</name>
</gene>
<dbReference type="Proteomes" id="UP001140091">
    <property type="component" value="Unassembled WGS sequence"/>
</dbReference>
<dbReference type="EMBL" id="JANBPK010000404">
    <property type="protein sequence ID" value="KAJ2935675.1"/>
    <property type="molecule type" value="Genomic_DNA"/>
</dbReference>
<name>A0A9W8MKU9_9AGAR</name>
<evidence type="ECO:0000313" key="2">
    <source>
        <dbReference type="EMBL" id="KAJ2935675.1"/>
    </source>
</evidence>
<sequence>MYWPEKKTVTVEREVFFDVPDARTIAVEGERNTEENETDYVYIFDDNASSPQNRQINFHFPQEFDDNPSDLVKSVPTSPDPSPPPSPSLPALDDDDDFIPPLMEESDDEDDEEEEDDEEIERELLREEEEEREDEGENSPSPTLPVVPEPHQDDVMPGHFNTVESTQSHNSPIRARRNAAPRPGFYKETRTYNRRNTTAPQQPMQESNLAAFIAELDEALGQEGQSFGGNSELVSALAHAMAAGQGSDDPSYEEAMSGPEKEKWMEAVRAEVSQIEKMHTYDVVEADKRDISNITPGAGGIVQYYTLIVHPPVVQ</sequence>
<evidence type="ECO:0000313" key="3">
    <source>
        <dbReference type="Proteomes" id="UP001140091"/>
    </source>
</evidence>
<evidence type="ECO:0000256" key="1">
    <source>
        <dbReference type="SAM" id="MobiDB-lite"/>
    </source>
</evidence>
<proteinExistence type="predicted"/>
<comment type="caution">
    <text evidence="2">The sequence shown here is derived from an EMBL/GenBank/DDBJ whole genome shotgun (WGS) entry which is preliminary data.</text>
</comment>
<feature type="compositionally biased region" description="Pro residues" evidence="1">
    <location>
        <begin position="78"/>
        <end position="88"/>
    </location>
</feature>
<feature type="compositionally biased region" description="Acidic residues" evidence="1">
    <location>
        <begin position="92"/>
        <end position="137"/>
    </location>
</feature>